<comment type="similarity">
    <text evidence="1">Belongs to the class IV-like SAM-binding methyltransferase superfamily. RNA methyltransferase TrmH family.</text>
</comment>
<dbReference type="Proteomes" id="UP001276150">
    <property type="component" value="Unassembled WGS sequence"/>
</dbReference>
<dbReference type="Gene3D" id="3.40.1280.10">
    <property type="match status" value="1"/>
</dbReference>
<reference evidence="5 6" key="1">
    <citation type="submission" date="2022-11" db="EMBL/GenBank/DDBJ databases">
        <title>Deinococcus ZS9-10, Low Temperature and Draught-tolerating, UV-resistant Bacteria from Continental Antarctica.</title>
        <authorList>
            <person name="Cheng L."/>
        </authorList>
    </citation>
    <scope>NUCLEOTIDE SEQUENCE [LARGE SCALE GENOMIC DNA]</scope>
    <source>
        <strain evidence="5 6">ZS9-10</strain>
    </source>
</reference>
<gene>
    <name evidence="5" type="ORF">ORD21_02475</name>
</gene>
<dbReference type="InterPro" id="IPR001537">
    <property type="entry name" value="SpoU_MeTrfase"/>
</dbReference>
<dbReference type="InterPro" id="IPR053888">
    <property type="entry name" value="MRM3-like_sub_bind"/>
</dbReference>
<keyword evidence="6" id="KW-1185">Reference proteome</keyword>
<dbReference type="EMBL" id="JAPMIV010000002">
    <property type="protein sequence ID" value="MDV6373461.1"/>
    <property type="molecule type" value="Genomic_DNA"/>
</dbReference>
<dbReference type="InterPro" id="IPR029028">
    <property type="entry name" value="Alpha/beta_knot_MTases"/>
</dbReference>
<dbReference type="InterPro" id="IPR051259">
    <property type="entry name" value="rRNA_Methyltransferase"/>
</dbReference>
<feature type="domain" description="RNA 2-O ribose methyltransferase substrate binding" evidence="4">
    <location>
        <begin position="34"/>
        <end position="106"/>
    </location>
</feature>
<dbReference type="InterPro" id="IPR029026">
    <property type="entry name" value="tRNA_m1G_MTases_N"/>
</dbReference>
<evidence type="ECO:0000259" key="4">
    <source>
        <dbReference type="SMART" id="SM00967"/>
    </source>
</evidence>
<dbReference type="GO" id="GO:0008168">
    <property type="term" value="F:methyltransferase activity"/>
    <property type="evidence" value="ECO:0007669"/>
    <property type="project" value="UniProtKB-KW"/>
</dbReference>
<dbReference type="SMART" id="SM00967">
    <property type="entry name" value="SpoU_sub_bind"/>
    <property type="match status" value="1"/>
</dbReference>
<dbReference type="SUPFAM" id="SSF75217">
    <property type="entry name" value="alpha/beta knot"/>
    <property type="match status" value="1"/>
</dbReference>
<evidence type="ECO:0000256" key="1">
    <source>
        <dbReference type="ARBA" id="ARBA00007228"/>
    </source>
</evidence>
<evidence type="ECO:0000313" key="6">
    <source>
        <dbReference type="Proteomes" id="UP001276150"/>
    </source>
</evidence>
<protein>
    <submittedName>
        <fullName evidence="5">RNA methyltransferase</fullName>
    </submittedName>
</protein>
<dbReference type="Pfam" id="PF22435">
    <property type="entry name" value="MRM3-like_sub_bind"/>
    <property type="match status" value="1"/>
</dbReference>
<organism evidence="5 6">
    <name type="scientific">Deinococcus arenicola</name>
    <dbReference type="NCBI Taxonomy" id="2994950"/>
    <lineage>
        <taxon>Bacteria</taxon>
        <taxon>Thermotogati</taxon>
        <taxon>Deinococcota</taxon>
        <taxon>Deinococci</taxon>
        <taxon>Deinococcales</taxon>
        <taxon>Deinococcaceae</taxon>
        <taxon>Deinococcus</taxon>
    </lineage>
</organism>
<dbReference type="GO" id="GO:0032259">
    <property type="term" value="P:methylation"/>
    <property type="evidence" value="ECO:0007669"/>
    <property type="project" value="UniProtKB-KW"/>
</dbReference>
<dbReference type="SUPFAM" id="SSF55315">
    <property type="entry name" value="L30e-like"/>
    <property type="match status" value="1"/>
</dbReference>
<accession>A0ABU4DLZ7</accession>
<dbReference type="InterPro" id="IPR013123">
    <property type="entry name" value="SpoU_subst-bd"/>
</dbReference>
<comment type="caution">
    <text evidence="5">The sequence shown here is derived from an EMBL/GenBank/DDBJ whole genome shotgun (WGS) entry which is preliminary data.</text>
</comment>
<evidence type="ECO:0000256" key="2">
    <source>
        <dbReference type="ARBA" id="ARBA00022603"/>
    </source>
</evidence>
<dbReference type="PANTHER" id="PTHR43191:SF2">
    <property type="entry name" value="RRNA METHYLTRANSFERASE 3, MITOCHONDRIAL"/>
    <property type="match status" value="1"/>
</dbReference>
<dbReference type="Pfam" id="PF00588">
    <property type="entry name" value="SpoU_methylase"/>
    <property type="match status" value="1"/>
</dbReference>
<keyword evidence="2 5" id="KW-0489">Methyltransferase</keyword>
<sequence>MILPVPITSLQNPQLKRLVRLHARRGREQEGVILIEGARELSRALAAGVQPTEIFSCPELHSPEAAEVAEGLPIEVTELTRPAFEKVSVRENPDGLLAVAMRPVVELPDLPADAVVVVLDGLEKPGNVGAILRTADASGAAVVLVLGRGADPYGPNVIRASQGSVFALPVAALDEAEASAYLAAQGCVTVACTPDAPHIYWDAPLTGRVALLLGTEHGGLPAHQRQAGASGSGLSVRIPMTAGSGADSLNVSTAAALMLFECARQRRGSASVHAAEVGV</sequence>
<dbReference type="InterPro" id="IPR029064">
    <property type="entry name" value="Ribosomal_eL30-like_sf"/>
</dbReference>
<proteinExistence type="inferred from homology"/>
<evidence type="ECO:0000256" key="3">
    <source>
        <dbReference type="ARBA" id="ARBA00022679"/>
    </source>
</evidence>
<evidence type="ECO:0000313" key="5">
    <source>
        <dbReference type="EMBL" id="MDV6373461.1"/>
    </source>
</evidence>
<keyword evidence="3" id="KW-0808">Transferase</keyword>
<dbReference type="Gene3D" id="3.30.1330.30">
    <property type="match status" value="1"/>
</dbReference>
<name>A0ABU4DLZ7_9DEIO</name>
<dbReference type="RefSeq" id="WP_317638763.1">
    <property type="nucleotide sequence ID" value="NZ_JAPMIV010000002.1"/>
</dbReference>
<dbReference type="PANTHER" id="PTHR43191">
    <property type="entry name" value="RRNA METHYLTRANSFERASE 3"/>
    <property type="match status" value="1"/>
</dbReference>